<dbReference type="InterPro" id="IPR001763">
    <property type="entry name" value="Rhodanese-like_dom"/>
</dbReference>
<dbReference type="PROSITE" id="PS50206">
    <property type="entry name" value="RHODANESE_3"/>
    <property type="match status" value="1"/>
</dbReference>
<dbReference type="SMART" id="SM00450">
    <property type="entry name" value="RHOD"/>
    <property type="match status" value="1"/>
</dbReference>
<feature type="signal peptide" evidence="1">
    <location>
        <begin position="1"/>
        <end position="20"/>
    </location>
</feature>
<gene>
    <name evidence="3" type="ORF">BLX24_18645</name>
</gene>
<dbReference type="EMBL" id="MORL01000010">
    <property type="protein sequence ID" value="OIN57760.1"/>
    <property type="molecule type" value="Genomic_DNA"/>
</dbReference>
<organism evidence="3 4">
    <name type="scientific">Arsenicibacter rosenii</name>
    <dbReference type="NCBI Taxonomy" id="1750698"/>
    <lineage>
        <taxon>Bacteria</taxon>
        <taxon>Pseudomonadati</taxon>
        <taxon>Bacteroidota</taxon>
        <taxon>Cytophagia</taxon>
        <taxon>Cytophagales</taxon>
        <taxon>Spirosomataceae</taxon>
        <taxon>Arsenicibacter</taxon>
    </lineage>
</organism>
<sequence>MKIRQLLPCLLCICTLTVKAQVTSKAYKALLETLYSKTVPLVSCEELKKMPDPVLLDTRESREYAVSHLPDARWVGYDDFDISRVKDIPKTAVIVTYCSVGYRSEKVGDKLLAAGYKHVYNLYGSIFEWVNQGNTVVDQHGKPTRRVHAYSRAWGIWLRKGEKVYD</sequence>
<protein>
    <submittedName>
        <fullName evidence="3">Rhodanese</fullName>
    </submittedName>
</protein>
<evidence type="ECO:0000313" key="4">
    <source>
        <dbReference type="Proteomes" id="UP000181790"/>
    </source>
</evidence>
<evidence type="ECO:0000259" key="2">
    <source>
        <dbReference type="PROSITE" id="PS50206"/>
    </source>
</evidence>
<keyword evidence="4" id="KW-1185">Reference proteome</keyword>
<dbReference type="PANTHER" id="PTHR43031:SF1">
    <property type="entry name" value="PYRIDINE NUCLEOTIDE-DISULPHIDE OXIDOREDUCTASE"/>
    <property type="match status" value="1"/>
</dbReference>
<dbReference type="OrthoDB" id="598065at2"/>
<proteinExistence type="predicted"/>
<dbReference type="Pfam" id="PF00581">
    <property type="entry name" value="Rhodanese"/>
    <property type="match status" value="1"/>
</dbReference>
<dbReference type="AlphaFoldDB" id="A0A1S2VH65"/>
<feature type="chain" id="PRO_5010255264" evidence="1">
    <location>
        <begin position="21"/>
        <end position="166"/>
    </location>
</feature>
<dbReference type="RefSeq" id="WP_071504700.1">
    <property type="nucleotide sequence ID" value="NZ_MORL01000010.1"/>
</dbReference>
<keyword evidence="1" id="KW-0732">Signal</keyword>
<dbReference type="CDD" id="cd00158">
    <property type="entry name" value="RHOD"/>
    <property type="match status" value="1"/>
</dbReference>
<dbReference type="SUPFAM" id="SSF52821">
    <property type="entry name" value="Rhodanese/Cell cycle control phosphatase"/>
    <property type="match status" value="1"/>
</dbReference>
<accession>A0A1S2VH65</accession>
<dbReference type="InterPro" id="IPR036873">
    <property type="entry name" value="Rhodanese-like_dom_sf"/>
</dbReference>
<dbReference type="Proteomes" id="UP000181790">
    <property type="component" value="Unassembled WGS sequence"/>
</dbReference>
<dbReference type="NCBIfam" id="NF045521">
    <property type="entry name" value="rhoda_near_glyco"/>
    <property type="match status" value="1"/>
</dbReference>
<comment type="caution">
    <text evidence="3">The sequence shown here is derived from an EMBL/GenBank/DDBJ whole genome shotgun (WGS) entry which is preliminary data.</text>
</comment>
<evidence type="ECO:0000256" key="1">
    <source>
        <dbReference type="SAM" id="SignalP"/>
    </source>
</evidence>
<name>A0A1S2VH65_9BACT</name>
<dbReference type="PANTHER" id="PTHR43031">
    <property type="entry name" value="FAD-DEPENDENT OXIDOREDUCTASE"/>
    <property type="match status" value="1"/>
</dbReference>
<reference evidence="3 4" key="1">
    <citation type="submission" date="2016-10" db="EMBL/GenBank/DDBJ databases">
        <title>Arsenicibacter rosenii gen. nov., sp. nov., an efficient arsenic-methylating bacterium isolated from an arsenic-contaminated paddy soil.</title>
        <authorList>
            <person name="Huang K."/>
        </authorList>
    </citation>
    <scope>NUCLEOTIDE SEQUENCE [LARGE SCALE GENOMIC DNA]</scope>
    <source>
        <strain evidence="3 4">SM-1</strain>
    </source>
</reference>
<dbReference type="Gene3D" id="3.40.250.10">
    <property type="entry name" value="Rhodanese-like domain"/>
    <property type="match status" value="1"/>
</dbReference>
<evidence type="ECO:0000313" key="3">
    <source>
        <dbReference type="EMBL" id="OIN57760.1"/>
    </source>
</evidence>
<feature type="domain" description="Rhodanese" evidence="2">
    <location>
        <begin position="49"/>
        <end position="138"/>
    </location>
</feature>
<dbReference type="InterPro" id="IPR050229">
    <property type="entry name" value="GlpE_sulfurtransferase"/>
</dbReference>